<dbReference type="Proteomes" id="UP000230750">
    <property type="component" value="Unassembled WGS sequence"/>
</dbReference>
<sequence>MLITNIRQGRTKKIISIKFALKFKQTIKGGEQETFSKDPRHHRRVQIEGWKSEEHAGGDLCEESLVKERWRVYTEDLYKSDHNITTRFTEVIYEDEVPIIEEEVRKAVKSLANGNSPGLDDYPLNSLRKWVMRRNSTNCNLSANLMQRCLAKKVEGIHIHPDSEQR</sequence>
<evidence type="ECO:0000313" key="2">
    <source>
        <dbReference type="Proteomes" id="UP000230750"/>
    </source>
</evidence>
<evidence type="ECO:0000313" key="1">
    <source>
        <dbReference type="EMBL" id="PIK62253.1"/>
    </source>
</evidence>
<dbReference type="AlphaFoldDB" id="A0A2G8LPR9"/>
<proteinExistence type="predicted"/>
<name>A0A2G8LPR9_STIJA</name>
<dbReference type="OrthoDB" id="414666at2759"/>
<keyword evidence="2" id="KW-1185">Reference proteome</keyword>
<accession>A0A2G8LPR9</accession>
<comment type="caution">
    <text evidence="1">The sequence shown here is derived from an EMBL/GenBank/DDBJ whole genome shotgun (WGS) entry which is preliminary data.</text>
</comment>
<dbReference type="EMBL" id="MRZV01000015">
    <property type="protein sequence ID" value="PIK62253.1"/>
    <property type="molecule type" value="Genomic_DNA"/>
</dbReference>
<gene>
    <name evidence="1" type="ORF">BSL78_00776</name>
</gene>
<protein>
    <submittedName>
        <fullName evidence="1">Uncharacterized protein</fullName>
    </submittedName>
</protein>
<organism evidence="1 2">
    <name type="scientific">Stichopus japonicus</name>
    <name type="common">Sea cucumber</name>
    <dbReference type="NCBI Taxonomy" id="307972"/>
    <lineage>
        <taxon>Eukaryota</taxon>
        <taxon>Metazoa</taxon>
        <taxon>Echinodermata</taxon>
        <taxon>Eleutherozoa</taxon>
        <taxon>Echinozoa</taxon>
        <taxon>Holothuroidea</taxon>
        <taxon>Aspidochirotacea</taxon>
        <taxon>Aspidochirotida</taxon>
        <taxon>Stichopodidae</taxon>
        <taxon>Apostichopus</taxon>
    </lineage>
</organism>
<reference evidence="1 2" key="1">
    <citation type="journal article" date="2017" name="PLoS Biol.">
        <title>The sea cucumber genome provides insights into morphological evolution and visceral regeneration.</title>
        <authorList>
            <person name="Zhang X."/>
            <person name="Sun L."/>
            <person name="Yuan J."/>
            <person name="Sun Y."/>
            <person name="Gao Y."/>
            <person name="Zhang L."/>
            <person name="Li S."/>
            <person name="Dai H."/>
            <person name="Hamel J.F."/>
            <person name="Liu C."/>
            <person name="Yu Y."/>
            <person name="Liu S."/>
            <person name="Lin W."/>
            <person name="Guo K."/>
            <person name="Jin S."/>
            <person name="Xu P."/>
            <person name="Storey K.B."/>
            <person name="Huan P."/>
            <person name="Zhang T."/>
            <person name="Zhou Y."/>
            <person name="Zhang J."/>
            <person name="Lin C."/>
            <person name="Li X."/>
            <person name="Xing L."/>
            <person name="Huo D."/>
            <person name="Sun M."/>
            <person name="Wang L."/>
            <person name="Mercier A."/>
            <person name="Li F."/>
            <person name="Yang H."/>
            <person name="Xiang J."/>
        </authorList>
    </citation>
    <scope>NUCLEOTIDE SEQUENCE [LARGE SCALE GENOMIC DNA]</scope>
    <source>
        <strain evidence="1">Shaxun</strain>
        <tissue evidence="1">Muscle</tissue>
    </source>
</reference>